<dbReference type="SUPFAM" id="SSF53098">
    <property type="entry name" value="Ribonuclease H-like"/>
    <property type="match status" value="1"/>
</dbReference>
<evidence type="ECO:0000256" key="12">
    <source>
        <dbReference type="SAM" id="MobiDB-lite"/>
    </source>
</evidence>
<feature type="compositionally biased region" description="Low complexity" evidence="12">
    <location>
        <begin position="861"/>
        <end position="883"/>
    </location>
</feature>
<feature type="compositionally biased region" description="Acidic residues" evidence="12">
    <location>
        <begin position="921"/>
        <end position="932"/>
    </location>
</feature>
<evidence type="ECO:0000256" key="6">
    <source>
        <dbReference type="ARBA" id="ARBA00022741"/>
    </source>
</evidence>
<dbReference type="InterPro" id="IPR018247">
    <property type="entry name" value="EF_Hand_1_Ca_BS"/>
</dbReference>
<dbReference type="CDD" id="cd05117">
    <property type="entry name" value="STKc_CAMK"/>
    <property type="match status" value="1"/>
</dbReference>
<keyword evidence="9" id="KW-0067">ATP-binding</keyword>
<dbReference type="InterPro" id="IPR001878">
    <property type="entry name" value="Znf_CCHC"/>
</dbReference>
<reference evidence="17" key="1">
    <citation type="submission" date="2021-02" db="EMBL/GenBank/DDBJ databases">
        <authorList>
            <person name="Dougan E. K."/>
            <person name="Rhodes N."/>
            <person name="Thang M."/>
            <person name="Chan C."/>
        </authorList>
    </citation>
    <scope>NUCLEOTIDE SEQUENCE</scope>
</reference>
<feature type="region of interest" description="Disordered" evidence="12">
    <location>
        <begin position="1335"/>
        <end position="1356"/>
    </location>
</feature>
<dbReference type="EMBL" id="CAJNIZ010042524">
    <property type="protein sequence ID" value="CAE7625066.1"/>
    <property type="molecule type" value="Genomic_DNA"/>
</dbReference>
<keyword evidence="11" id="KW-0479">Metal-binding</keyword>
<dbReference type="InterPro" id="IPR036397">
    <property type="entry name" value="RNaseH_sf"/>
</dbReference>
<organism evidence="17 18">
    <name type="scientific">Symbiodinium pilosum</name>
    <name type="common">Dinoflagellate</name>
    <dbReference type="NCBI Taxonomy" id="2952"/>
    <lineage>
        <taxon>Eukaryota</taxon>
        <taxon>Sar</taxon>
        <taxon>Alveolata</taxon>
        <taxon>Dinophyceae</taxon>
        <taxon>Suessiales</taxon>
        <taxon>Symbiodiniaceae</taxon>
        <taxon>Symbiodinium</taxon>
    </lineage>
</organism>
<proteinExistence type="inferred from homology"/>
<dbReference type="Gene3D" id="3.30.420.10">
    <property type="entry name" value="Ribonuclease H-like superfamily/Ribonuclease H"/>
    <property type="match status" value="1"/>
</dbReference>
<feature type="domain" description="EF-hand" evidence="15">
    <location>
        <begin position="422"/>
        <end position="451"/>
    </location>
</feature>
<dbReference type="FunFam" id="1.10.510.10:FF:000571">
    <property type="entry name" value="Maternal embryonic leucine zipper kinase"/>
    <property type="match status" value="1"/>
</dbReference>
<dbReference type="GO" id="GO:0005524">
    <property type="term" value="F:ATP binding"/>
    <property type="evidence" value="ECO:0007669"/>
    <property type="project" value="UniProtKB-KW"/>
</dbReference>
<dbReference type="PROSITE" id="PS00108">
    <property type="entry name" value="PROTEIN_KINASE_ST"/>
    <property type="match status" value="1"/>
</dbReference>
<evidence type="ECO:0000256" key="8">
    <source>
        <dbReference type="ARBA" id="ARBA00022837"/>
    </source>
</evidence>
<evidence type="ECO:0000256" key="5">
    <source>
        <dbReference type="ARBA" id="ARBA00022737"/>
    </source>
</evidence>
<comment type="caution">
    <text evidence="17">The sequence shown here is derived from an EMBL/GenBank/DDBJ whole genome shotgun (WGS) entry which is preliminary data.</text>
</comment>
<dbReference type="PROSITE" id="PS00018">
    <property type="entry name" value="EF_HAND_1"/>
    <property type="match status" value="2"/>
</dbReference>
<keyword evidence="5" id="KW-0677">Repeat</keyword>
<dbReference type="CDD" id="cd00051">
    <property type="entry name" value="EFh"/>
    <property type="match status" value="1"/>
</dbReference>
<evidence type="ECO:0000313" key="17">
    <source>
        <dbReference type="EMBL" id="CAE7625066.1"/>
    </source>
</evidence>
<keyword evidence="8" id="KW-0106">Calcium</keyword>
<keyword evidence="11" id="KW-0863">Zinc-finger</keyword>
<dbReference type="GO" id="GO:0008270">
    <property type="term" value="F:zinc ion binding"/>
    <property type="evidence" value="ECO:0007669"/>
    <property type="project" value="UniProtKB-KW"/>
</dbReference>
<dbReference type="Pfam" id="PF00069">
    <property type="entry name" value="Pkinase"/>
    <property type="match status" value="1"/>
</dbReference>
<evidence type="ECO:0000256" key="7">
    <source>
        <dbReference type="ARBA" id="ARBA00022777"/>
    </source>
</evidence>
<dbReference type="GO" id="GO:0015074">
    <property type="term" value="P:DNA integration"/>
    <property type="evidence" value="ECO:0007669"/>
    <property type="project" value="InterPro"/>
</dbReference>
<comment type="cofactor">
    <cofactor evidence="1">
        <name>Mg(2+)</name>
        <dbReference type="ChEBI" id="CHEBI:18420"/>
    </cofactor>
</comment>
<dbReference type="InterPro" id="IPR008271">
    <property type="entry name" value="Ser/Thr_kinase_AS"/>
</dbReference>
<keyword evidence="18" id="KW-1185">Reference proteome</keyword>
<dbReference type="InterPro" id="IPR001584">
    <property type="entry name" value="Integrase_cat-core"/>
</dbReference>
<evidence type="ECO:0000256" key="3">
    <source>
        <dbReference type="ARBA" id="ARBA00022527"/>
    </source>
</evidence>
<feature type="compositionally biased region" description="Acidic residues" evidence="12">
    <location>
        <begin position="898"/>
        <end position="915"/>
    </location>
</feature>
<feature type="compositionally biased region" description="Low complexity" evidence="12">
    <location>
        <begin position="991"/>
        <end position="1000"/>
    </location>
</feature>
<feature type="region of interest" description="Disordered" evidence="12">
    <location>
        <begin position="1481"/>
        <end position="1500"/>
    </location>
</feature>
<evidence type="ECO:0000313" key="18">
    <source>
        <dbReference type="Proteomes" id="UP000649617"/>
    </source>
</evidence>
<gene>
    <name evidence="17" type="primary">CPK2</name>
    <name evidence="17" type="ORF">SPIL2461_LOCUS16362</name>
</gene>
<evidence type="ECO:0000259" key="14">
    <source>
        <dbReference type="PROSITE" id="PS50158"/>
    </source>
</evidence>
<comment type="similarity">
    <text evidence="10">Belongs to the protein kinase superfamily. Ser/Thr protein kinase family. CDPK subfamily.</text>
</comment>
<dbReference type="Gene3D" id="3.30.200.20">
    <property type="entry name" value="Phosphorylase Kinase, domain 1"/>
    <property type="match status" value="1"/>
</dbReference>
<feature type="compositionally biased region" description="Polar residues" evidence="12">
    <location>
        <begin position="1488"/>
        <end position="1499"/>
    </location>
</feature>
<keyword evidence="7" id="KW-0418">Kinase</keyword>
<dbReference type="Gene3D" id="1.10.510.10">
    <property type="entry name" value="Transferase(Phosphotransferase) domain 1"/>
    <property type="match status" value="1"/>
</dbReference>
<feature type="domain" description="EF-hand" evidence="15">
    <location>
        <begin position="455"/>
        <end position="490"/>
    </location>
</feature>
<dbReference type="PROSITE" id="PS50994">
    <property type="entry name" value="INTEGRASE"/>
    <property type="match status" value="1"/>
</dbReference>
<dbReference type="InterPro" id="IPR002048">
    <property type="entry name" value="EF_hand_dom"/>
</dbReference>
<keyword evidence="4" id="KW-0808">Transferase</keyword>
<feature type="domain" description="Protein kinase" evidence="13">
    <location>
        <begin position="53"/>
        <end position="306"/>
    </location>
</feature>
<feature type="domain" description="Integrase catalytic" evidence="16">
    <location>
        <begin position="2006"/>
        <end position="2175"/>
    </location>
</feature>
<evidence type="ECO:0000259" key="16">
    <source>
        <dbReference type="PROSITE" id="PS50994"/>
    </source>
</evidence>
<dbReference type="SMART" id="SM00220">
    <property type="entry name" value="S_TKc"/>
    <property type="match status" value="1"/>
</dbReference>
<dbReference type="SMART" id="SM00343">
    <property type="entry name" value="ZnF_C2HC"/>
    <property type="match status" value="1"/>
</dbReference>
<dbReference type="PROSITE" id="PS50011">
    <property type="entry name" value="PROTEIN_KINASE_DOM"/>
    <property type="match status" value="1"/>
</dbReference>
<evidence type="ECO:0000256" key="9">
    <source>
        <dbReference type="ARBA" id="ARBA00022840"/>
    </source>
</evidence>
<keyword evidence="6" id="KW-0547">Nucleotide-binding</keyword>
<evidence type="ECO:0000256" key="4">
    <source>
        <dbReference type="ARBA" id="ARBA00022679"/>
    </source>
</evidence>
<feature type="compositionally biased region" description="Basic and acidic residues" evidence="12">
    <location>
        <begin position="652"/>
        <end position="662"/>
    </location>
</feature>
<dbReference type="SUPFAM" id="SSF47473">
    <property type="entry name" value="EF-hand"/>
    <property type="match status" value="1"/>
</dbReference>
<dbReference type="OrthoDB" id="413361at2759"/>
<keyword evidence="3" id="KW-0723">Serine/threonine-protein kinase</keyword>
<evidence type="ECO:0000259" key="13">
    <source>
        <dbReference type="PROSITE" id="PS50011"/>
    </source>
</evidence>
<dbReference type="SMART" id="SM00054">
    <property type="entry name" value="EFh"/>
    <property type="match status" value="4"/>
</dbReference>
<protein>
    <submittedName>
        <fullName evidence="17">CPK2 protein</fullName>
    </submittedName>
</protein>
<evidence type="ECO:0000259" key="15">
    <source>
        <dbReference type="PROSITE" id="PS50222"/>
    </source>
</evidence>
<comment type="subunit">
    <text evidence="2">Monomer.</text>
</comment>
<dbReference type="PANTHER" id="PTHR24349">
    <property type="entry name" value="SERINE/THREONINE-PROTEIN KINASE"/>
    <property type="match status" value="1"/>
</dbReference>
<evidence type="ECO:0000256" key="11">
    <source>
        <dbReference type="PROSITE-ProRule" id="PRU00047"/>
    </source>
</evidence>
<sequence length="2383" mass="264695">MWRTLGRPGPEERSNLVDNESKWINTEEVIERKGKIPVTGRYCTSRRLRDDYRVNSKVLGSGMSGPVQLATGKDGEKCAVKSFKKHGLSDNRRIDLKNEVEIYLALDHPHIARLNMVYEDDQEIHLVMEFMSGGELYERLFDAKVYSEEMAANTCHQMLLAVSYMHSHQIAHRDLKLENFLYERKENNHLKLIDFGFAKFWDRSTKMSQACGSTHYVAPEVLAKSYTLKADMWSLGVISFMLLTGSPPFQGGNDNEVLRKIRAGKVHWSTRFKRLSDGAQDFVKSLMEMKPEERLDAAGALKHPWIVGSGGSRGSSTVLDDGIKLSLRKFARASTFRRAVLSMMAWSLSAEDRAQLRNEFLSFDTENKGTITHLQMKEILEKNYHIDSVEAEAVFSMMDTDHDDVIAYSEFLAAALQGRLKVHEDILRRTFRKFDIDNCGRITAEDLRTILGEQFEGTDAEDLIREADTNGDGMIEYDEFLQYFHNHEPQVEGVETQPEAETGPWTRLTRSKCRQHTEKLARVIDRLLSQESSVMDALSPGTSPMKRRSDKAKTLPALKSSRLRLFGCVRIGSDSGCASTTGLAMFFDEELFGDHVSVKSSSSATSEDAGAGAEAASVRDDPVGGSASASNGSSSAGRRKRGSRGGRAVTAARDKATSEKRWRSGAVPAAPTFSGDVETDPFCLRHYRRRLHRWVAITKEYLPPSEQALRALEQLRGDAEVELEEIDDSRYNCAEGIKLLLEDLEVSFGEKELFRQGGVIREFEGVTRLQGESVTAFVRRFRLLERKLLENKIPSYPEQARVIKLLDGLRLGEKSTSSLLLAAGNRYEMDRIQDAIKIQCPAGMSVTGLPRGRPDFRKRAASTPSTATSSSRSSTSSRPTRSSRPSRRWSQSNADWYNENDGEDNGEEDLDDIPEGNETFEGNEDEHNDDDQYEEDYDYVDIKALTVTSKQLAGLAQARGFYSPDKGKGKKGKSRGKGGTRKGYGGKGHQKGASKGFSKGKNGKGKGAVDANAALKQSRLRGSLCLGCGSPDHWLKDCPSYTVQNAQLASASLGKFALDAEGMVNSAWTVQALEPERVNQEKECDCYAMPALNEFLDESYGPKLLQQPSVLLQYASGDSSAFIIADTGCQRQVAGTDWHVRKALEIQPLQAVKHPDRCRFSFGPGPPLSSLGRYVYPVSIAGKHFAMCISQVDAKAPALMSRKAFESLGAVPDVHKGQIYFRAMDCVATLWLSPCGHLAIRLDDWGEQAFPWPPKRTPQDLPDIISDEAFELLSNLLNFVDLVNRMVLYYSASSLPGRSLLKNRILSLFALPGTASSMLSSMAVIAAQAQSKKYVKSPDQCQHPSGVRGRRPQDQDMRPLRLKMGDHADGQVGTGYCQGVTFGENTSEADGGDLAGSPGQEVGKRAKRRSSQSSAASRAPRLLATLLNLLAGICAIPGSSTNENYVLECADQAKAEAQEQPEDEEDGLNSIPPRLRRQWLGSARASEASDTMSVDQDQGTDGGIYDEKYKWAEYEEPLWWTTASNDNLEGSEGEDRGAFRVKPGTMKRILGNERMIQQTRDLETKVYLSRTQRARQLRRYKTDLLEVYGGNAGITQRALHRGLRAHQPVDAIYGLRLDGRADHARLRNLILVNKPFLVVYEIACTAWSNIQYLNCSPAQLQALRLEQDEAIKEMVKTIVAAEEEYGAHFLIENPAYADFWRHPAMLKLAARSNVAFRVGHMCAFNLRDKDGLLMKKPTGWMSDLTDILDRVGLPCSCQTPHGQVLGGNSKRAQVYSPELCKAIVHGLESSLRDAGDERYNAATEEEDAWLAEALTAEETQVETWQPPGEERLHSVFFLDITRHEDSWLPILKEAESQLEGKVRSDRVMPPNTPFFEQVKALVPWRLVRVQICRTPMQRRLPVDLIQEGVKHRGVALWYNDGSVELEAEAISTILSAAAGRFSRPVRAAVFFYGVAPDSSLNPEDNKQPQVSKKQAESNVEVEEQDKLSKWSTSMAATSDPSVPRNKLCRPHELSDVRFNDRLGMDILFLKDITGATHAYLSQVDYATSYHALSYLVDRAETTVLQVIVNGWMTYFGCPDEVIADAEGSFRGFKWENLAAQSSVKLRLVPADSHWQLGKVERHGGTIKYMGSRLTSQFAPCGAQELSLIVALCAAAKNSLMRRSGSSPAQWVFGKNPNLPGALLSSGGDIESCQLAADSHNLQRIEQIRVEAMTAFHRFEYDSALRAALLRKPRPYRGPFDIGQLVAYYRKRNAADGEGTNEGYRQGTVVAVDGQSLWIRNTKGRLICAAKEQTRPVAGEEEWWSLPALEQDLLKNSGQDLRDKHALAFRPPPDALPRPAGDARAADQLDAALHNQGPPPAVHPGVLPFLDADGHLCPKIAWCP</sequence>
<dbReference type="SUPFAM" id="SSF56112">
    <property type="entry name" value="Protein kinase-like (PK-like)"/>
    <property type="match status" value="1"/>
</dbReference>
<feature type="region of interest" description="Disordered" evidence="12">
    <location>
        <begin position="960"/>
        <end position="1008"/>
    </location>
</feature>
<dbReference type="InterPro" id="IPR012337">
    <property type="entry name" value="RNaseH-like_sf"/>
</dbReference>
<evidence type="ECO:0000256" key="10">
    <source>
        <dbReference type="ARBA" id="ARBA00024334"/>
    </source>
</evidence>
<feature type="domain" description="EF-hand" evidence="15">
    <location>
        <begin position="351"/>
        <end position="386"/>
    </location>
</feature>
<evidence type="ECO:0000256" key="2">
    <source>
        <dbReference type="ARBA" id="ARBA00011245"/>
    </source>
</evidence>
<evidence type="ECO:0000256" key="1">
    <source>
        <dbReference type="ARBA" id="ARBA00001946"/>
    </source>
</evidence>
<keyword evidence="11" id="KW-0862">Zinc</keyword>
<feature type="region of interest" description="Disordered" evidence="12">
    <location>
        <begin position="844"/>
        <end position="932"/>
    </location>
</feature>
<feature type="domain" description="CCHC-type" evidence="14">
    <location>
        <begin position="1025"/>
        <end position="1040"/>
    </location>
</feature>
<feature type="region of interest" description="Disordered" evidence="12">
    <location>
        <begin position="535"/>
        <end position="554"/>
    </location>
</feature>
<dbReference type="InterPro" id="IPR011992">
    <property type="entry name" value="EF-hand-dom_pair"/>
</dbReference>
<dbReference type="Proteomes" id="UP000649617">
    <property type="component" value="Unassembled WGS sequence"/>
</dbReference>
<name>A0A812VAY3_SYMPI</name>
<dbReference type="Gene3D" id="1.10.238.10">
    <property type="entry name" value="EF-hand"/>
    <property type="match status" value="2"/>
</dbReference>
<dbReference type="FunFam" id="1.10.238.10:FF:000003">
    <property type="entry name" value="Calmodulin A"/>
    <property type="match status" value="1"/>
</dbReference>
<feature type="region of interest" description="Disordered" evidence="12">
    <location>
        <begin position="601"/>
        <end position="667"/>
    </location>
</feature>
<dbReference type="Pfam" id="PF13499">
    <property type="entry name" value="EF-hand_7"/>
    <property type="match status" value="2"/>
</dbReference>
<dbReference type="GO" id="GO:0005509">
    <property type="term" value="F:calcium ion binding"/>
    <property type="evidence" value="ECO:0007669"/>
    <property type="project" value="InterPro"/>
</dbReference>
<accession>A0A812VAY3</accession>
<dbReference type="PROSITE" id="PS50222">
    <property type="entry name" value="EF_HAND_2"/>
    <property type="match status" value="3"/>
</dbReference>
<dbReference type="InterPro" id="IPR000719">
    <property type="entry name" value="Prot_kinase_dom"/>
</dbReference>
<dbReference type="InterPro" id="IPR050205">
    <property type="entry name" value="CDPK_Ser/Thr_kinases"/>
</dbReference>
<feature type="compositionally biased region" description="Basic residues" evidence="12">
    <location>
        <begin position="968"/>
        <end position="980"/>
    </location>
</feature>
<dbReference type="GO" id="GO:0004674">
    <property type="term" value="F:protein serine/threonine kinase activity"/>
    <property type="evidence" value="ECO:0007669"/>
    <property type="project" value="UniProtKB-KW"/>
</dbReference>
<dbReference type="PROSITE" id="PS50158">
    <property type="entry name" value="ZF_CCHC"/>
    <property type="match status" value="1"/>
</dbReference>
<feature type="compositionally biased region" description="Low complexity" evidence="12">
    <location>
        <begin position="601"/>
        <end position="616"/>
    </location>
</feature>
<feature type="compositionally biased region" description="Low complexity" evidence="12">
    <location>
        <begin position="624"/>
        <end position="636"/>
    </location>
</feature>
<dbReference type="InterPro" id="IPR011009">
    <property type="entry name" value="Kinase-like_dom_sf"/>
</dbReference>
<feature type="region of interest" description="Disordered" evidence="12">
    <location>
        <begin position="1387"/>
        <end position="1418"/>
    </location>
</feature>
<dbReference type="GO" id="GO:0003676">
    <property type="term" value="F:nucleic acid binding"/>
    <property type="evidence" value="ECO:0007669"/>
    <property type="project" value="InterPro"/>
</dbReference>